<sequence length="681" mass="80589">MLYTVIEHKLGFNVQDVFNELEIQRVGARRVEREKQLAEEAKQKKKGLVINKEEILGSSSQPDPSQEEGSEDDNPLALVAVSDVIDVTPEEIKLSRRKIIEKRREEEEKEKEKDPELKQLFDDIDNYDGDNDDDDDDHGVTGLLIVKPSTQHTLDDFLNDQLNEQQEDEQHEASSSGKQHDGDQVYLTLPKVIYLHASFEGELEENRMRESMLEELGMDDGHMKFDIEDEIPPSPEREYSFKFANEADNFKDEIIEEGSDVSDEDTPFHYSGVDDTFPTFNELFQSYNEDEVRRKIAERITTEGVPETVSKENLLEERKKWFKVMPKERKYKRPLQYFTDHPDKSLGDILSWGYLEDLQVYVIRREHGVQYFEFLSDIKTLPWWDVEELVKTKNIKQFYYGLDVKMHDQKLWNYIKLQAKNKFPYWKPHYPEQVVKYDPITGEKDITLKIKPPRCLKNMPLRAMEQDFHEDFKGWLYNQSTAEAVISLYDKKPGETRRISVLDLMWLVNCSKKDIDCLFFNKIVYNGPDRVQAQQYQKMVNLSFAKDINSGRYWHTKFRDIELVEFLKKEKRSERFRKIAERAAVLGRRKFERPPPTDQTPIKSQEEKIPRWERAKDGDPVYRKWWKETRRFLRRNMLAERAEKTIQEGRLQLHQRGVCRCNMSVASICIESIFCHVCVFV</sequence>
<feature type="region of interest" description="Disordered" evidence="1">
    <location>
        <begin position="50"/>
        <end position="76"/>
    </location>
</feature>
<feature type="compositionally biased region" description="Basic and acidic residues" evidence="1">
    <location>
        <begin position="104"/>
        <end position="121"/>
    </location>
</feature>
<evidence type="ECO:0000313" key="2">
    <source>
        <dbReference type="EMBL" id="KAF5765793.1"/>
    </source>
</evidence>
<evidence type="ECO:0000256" key="1">
    <source>
        <dbReference type="SAM" id="MobiDB-lite"/>
    </source>
</evidence>
<evidence type="ECO:0000313" key="3">
    <source>
        <dbReference type="Proteomes" id="UP000215914"/>
    </source>
</evidence>
<accession>A0A9K3H4F4</accession>
<reference evidence="2" key="1">
    <citation type="journal article" date="2017" name="Nature">
        <title>The sunflower genome provides insights into oil metabolism, flowering and Asterid evolution.</title>
        <authorList>
            <person name="Badouin H."/>
            <person name="Gouzy J."/>
            <person name="Grassa C.J."/>
            <person name="Murat F."/>
            <person name="Staton S.E."/>
            <person name="Cottret L."/>
            <person name="Lelandais-Briere C."/>
            <person name="Owens G.L."/>
            <person name="Carrere S."/>
            <person name="Mayjonade B."/>
            <person name="Legrand L."/>
            <person name="Gill N."/>
            <person name="Kane N.C."/>
            <person name="Bowers J.E."/>
            <person name="Hubner S."/>
            <person name="Bellec A."/>
            <person name="Berard A."/>
            <person name="Berges H."/>
            <person name="Blanchet N."/>
            <person name="Boniface M.C."/>
            <person name="Brunel D."/>
            <person name="Catrice O."/>
            <person name="Chaidir N."/>
            <person name="Claudel C."/>
            <person name="Donnadieu C."/>
            <person name="Faraut T."/>
            <person name="Fievet G."/>
            <person name="Helmstetter N."/>
            <person name="King M."/>
            <person name="Knapp S.J."/>
            <person name="Lai Z."/>
            <person name="Le Paslier M.C."/>
            <person name="Lippi Y."/>
            <person name="Lorenzon L."/>
            <person name="Mandel J.R."/>
            <person name="Marage G."/>
            <person name="Marchand G."/>
            <person name="Marquand E."/>
            <person name="Bret-Mestries E."/>
            <person name="Morien E."/>
            <person name="Nambeesan S."/>
            <person name="Nguyen T."/>
            <person name="Pegot-Espagnet P."/>
            <person name="Pouilly N."/>
            <person name="Raftis F."/>
            <person name="Sallet E."/>
            <person name="Schiex T."/>
            <person name="Thomas J."/>
            <person name="Vandecasteele C."/>
            <person name="Vares D."/>
            <person name="Vear F."/>
            <person name="Vautrin S."/>
            <person name="Crespi M."/>
            <person name="Mangin B."/>
            <person name="Burke J.M."/>
            <person name="Salse J."/>
            <person name="Munos S."/>
            <person name="Vincourt P."/>
            <person name="Rieseberg L.H."/>
            <person name="Langlade N.B."/>
        </authorList>
    </citation>
    <scope>NUCLEOTIDE SEQUENCE</scope>
    <source>
        <tissue evidence="2">Leaves</tissue>
    </source>
</reference>
<organism evidence="2 3">
    <name type="scientific">Helianthus annuus</name>
    <name type="common">Common sunflower</name>
    <dbReference type="NCBI Taxonomy" id="4232"/>
    <lineage>
        <taxon>Eukaryota</taxon>
        <taxon>Viridiplantae</taxon>
        <taxon>Streptophyta</taxon>
        <taxon>Embryophyta</taxon>
        <taxon>Tracheophyta</taxon>
        <taxon>Spermatophyta</taxon>
        <taxon>Magnoliopsida</taxon>
        <taxon>eudicotyledons</taxon>
        <taxon>Gunneridae</taxon>
        <taxon>Pentapetalae</taxon>
        <taxon>asterids</taxon>
        <taxon>campanulids</taxon>
        <taxon>Asterales</taxon>
        <taxon>Asteraceae</taxon>
        <taxon>Asteroideae</taxon>
        <taxon>Heliantheae alliance</taxon>
        <taxon>Heliantheae</taxon>
        <taxon>Helianthus</taxon>
    </lineage>
</organism>
<dbReference type="AlphaFoldDB" id="A0A9K3H4F4"/>
<reference evidence="2" key="2">
    <citation type="submission" date="2020-06" db="EMBL/GenBank/DDBJ databases">
        <title>Helianthus annuus Genome sequencing and assembly Release 2.</title>
        <authorList>
            <person name="Gouzy J."/>
            <person name="Langlade N."/>
            <person name="Munos S."/>
        </authorList>
    </citation>
    <scope>NUCLEOTIDE SEQUENCE</scope>
    <source>
        <tissue evidence="2">Leaves</tissue>
    </source>
</reference>
<feature type="compositionally biased region" description="Acidic residues" evidence="1">
    <location>
        <begin position="122"/>
        <end position="137"/>
    </location>
</feature>
<dbReference type="Gramene" id="mRNA:HanXRQr2_Chr15g0707851">
    <property type="protein sequence ID" value="CDS:HanXRQr2_Chr15g0707851.1"/>
    <property type="gene ID" value="HanXRQr2_Chr15g0707851"/>
</dbReference>
<proteinExistence type="predicted"/>
<name>A0A9K3H4F4_HELAN</name>
<keyword evidence="3" id="KW-1185">Reference proteome</keyword>
<protein>
    <submittedName>
        <fullName evidence="2">Uncharacterized protein</fullName>
    </submittedName>
</protein>
<gene>
    <name evidence="2" type="ORF">HanXRQr2_Chr15g0707851</name>
</gene>
<feature type="region of interest" description="Disordered" evidence="1">
    <location>
        <begin position="104"/>
        <end position="141"/>
    </location>
</feature>
<dbReference type="EMBL" id="MNCJ02000330">
    <property type="protein sequence ID" value="KAF5765793.1"/>
    <property type="molecule type" value="Genomic_DNA"/>
</dbReference>
<dbReference type="Proteomes" id="UP000215914">
    <property type="component" value="Unassembled WGS sequence"/>
</dbReference>
<feature type="compositionally biased region" description="Acidic residues" evidence="1">
    <location>
        <begin position="65"/>
        <end position="74"/>
    </location>
</feature>
<comment type="caution">
    <text evidence="2">The sequence shown here is derived from an EMBL/GenBank/DDBJ whole genome shotgun (WGS) entry which is preliminary data.</text>
</comment>